<evidence type="ECO:0000256" key="1">
    <source>
        <dbReference type="SAM" id="Phobius"/>
    </source>
</evidence>
<keyword evidence="3" id="KW-1185">Reference proteome</keyword>
<organism evidence="2 3">
    <name type="scientific">Paractinoplanes toevensis</name>
    <dbReference type="NCBI Taxonomy" id="571911"/>
    <lineage>
        <taxon>Bacteria</taxon>
        <taxon>Bacillati</taxon>
        <taxon>Actinomycetota</taxon>
        <taxon>Actinomycetes</taxon>
        <taxon>Micromonosporales</taxon>
        <taxon>Micromonosporaceae</taxon>
        <taxon>Paractinoplanes</taxon>
    </lineage>
</organism>
<evidence type="ECO:0000313" key="2">
    <source>
        <dbReference type="EMBL" id="GIM88988.1"/>
    </source>
</evidence>
<dbReference type="InterPro" id="IPR009200">
    <property type="entry name" value="DUF1269_membrane"/>
</dbReference>
<feature type="transmembrane region" description="Helical" evidence="1">
    <location>
        <begin position="78"/>
        <end position="105"/>
    </location>
</feature>
<protein>
    <submittedName>
        <fullName evidence="2">Membrane protein</fullName>
    </submittedName>
</protein>
<name>A0A919T4C5_9ACTN</name>
<dbReference type="Proteomes" id="UP000677082">
    <property type="component" value="Unassembled WGS sequence"/>
</dbReference>
<keyword evidence="1" id="KW-0812">Transmembrane</keyword>
<accession>A0A919T4C5</accession>
<keyword evidence="1" id="KW-0472">Membrane</keyword>
<sequence>MRNAASHAPTMGGMTTFTVWKFDGPDGAEHASAQLKDAESEGLVKVLDHAVITWPAGAAQPKRLHGHDGVWRGAGWGAFWGLLAGTLFLVPVVGGVAGAAIGAISKATQDTGITRDQLARIRTEITEGTSALFLVTDAGNLDRLGERFHGMGEHSRLIDTNLTDGEREILLETFGGARANPQPY</sequence>
<reference evidence="2 3" key="1">
    <citation type="submission" date="2021-03" db="EMBL/GenBank/DDBJ databases">
        <title>Whole genome shotgun sequence of Actinoplanes toevensis NBRC 105298.</title>
        <authorList>
            <person name="Komaki H."/>
            <person name="Tamura T."/>
        </authorList>
    </citation>
    <scope>NUCLEOTIDE SEQUENCE [LARGE SCALE GENOMIC DNA]</scope>
    <source>
        <strain evidence="2 3">NBRC 105298</strain>
    </source>
</reference>
<dbReference type="Pfam" id="PF06897">
    <property type="entry name" value="DUF1269"/>
    <property type="match status" value="1"/>
</dbReference>
<dbReference type="EMBL" id="BOQN01000010">
    <property type="protein sequence ID" value="GIM88988.1"/>
    <property type="molecule type" value="Genomic_DNA"/>
</dbReference>
<gene>
    <name evidence="2" type="ORF">Ato02nite_007810</name>
</gene>
<keyword evidence="1" id="KW-1133">Transmembrane helix</keyword>
<comment type="caution">
    <text evidence="2">The sequence shown here is derived from an EMBL/GenBank/DDBJ whole genome shotgun (WGS) entry which is preliminary data.</text>
</comment>
<dbReference type="AlphaFoldDB" id="A0A919T4C5"/>
<proteinExistence type="predicted"/>
<evidence type="ECO:0000313" key="3">
    <source>
        <dbReference type="Proteomes" id="UP000677082"/>
    </source>
</evidence>